<gene>
    <name evidence="2" type="ORF">PHMEG_00026695</name>
</gene>
<feature type="compositionally biased region" description="Polar residues" evidence="1">
    <location>
        <begin position="371"/>
        <end position="384"/>
    </location>
</feature>
<feature type="region of interest" description="Disordered" evidence="1">
    <location>
        <begin position="248"/>
        <end position="403"/>
    </location>
</feature>
<organism evidence="2 3">
    <name type="scientific">Phytophthora megakarya</name>
    <dbReference type="NCBI Taxonomy" id="4795"/>
    <lineage>
        <taxon>Eukaryota</taxon>
        <taxon>Sar</taxon>
        <taxon>Stramenopiles</taxon>
        <taxon>Oomycota</taxon>
        <taxon>Peronosporomycetes</taxon>
        <taxon>Peronosporales</taxon>
        <taxon>Peronosporaceae</taxon>
        <taxon>Phytophthora</taxon>
    </lineage>
</organism>
<evidence type="ECO:0000256" key="1">
    <source>
        <dbReference type="SAM" id="MobiDB-lite"/>
    </source>
</evidence>
<evidence type="ECO:0000313" key="2">
    <source>
        <dbReference type="EMBL" id="OWZ01847.1"/>
    </source>
</evidence>
<comment type="caution">
    <text evidence="2">The sequence shown here is derived from an EMBL/GenBank/DDBJ whole genome shotgun (WGS) entry which is preliminary data.</text>
</comment>
<dbReference type="AlphaFoldDB" id="A0A225VAN1"/>
<sequence>MSLFARSPVALQVDLEELRFSSGARDFTSVITTLQTMLHDAGYAFLNLVPTWGCTLSPELLAARDGQFMSDASFLWGLLTVEQVAWNEIARGRHYSVRRDDAPFQTLGLEVTSAFPVEEDGDTLMLTPEEQELLGVAMLTRLRLANVRPRDWSDSNTSRPERKRRRGSTDAPLSVPSWPGSDEATRSRFGRRADAAPDENMSSAGGGSQGSPGLETSAAMVGVYMATTGTGTGQPYTAEQPTLYVPVAEYPPGQDARPPPLALPCTAPPVRNDGLGGSEEETKSDVPMTTRGPHLPENSRDWGRRGPPQQPPVSGSWGAHSSGAQTSSQAYRGAGREPQAYSQGAVSGRFPALPWSAPGDTPGAPSMDRSGVSSTAPTWNSSFESADVSAARPGDSQSWGSGGPGAFGFPTARGYAPGYGVSFRPFIAYDAVE</sequence>
<feature type="region of interest" description="Disordered" evidence="1">
    <location>
        <begin position="149"/>
        <end position="214"/>
    </location>
</feature>
<accession>A0A225VAN1</accession>
<proteinExistence type="predicted"/>
<name>A0A225VAN1_9STRA</name>
<keyword evidence="3" id="KW-1185">Reference proteome</keyword>
<evidence type="ECO:0000313" key="3">
    <source>
        <dbReference type="Proteomes" id="UP000198211"/>
    </source>
</evidence>
<feature type="compositionally biased region" description="Basic and acidic residues" evidence="1">
    <location>
        <begin position="183"/>
        <end position="195"/>
    </location>
</feature>
<feature type="non-terminal residue" evidence="2">
    <location>
        <position position="433"/>
    </location>
</feature>
<protein>
    <submittedName>
        <fullName evidence="2">Uncharacterized protein</fullName>
    </submittedName>
</protein>
<dbReference type="Proteomes" id="UP000198211">
    <property type="component" value="Unassembled WGS sequence"/>
</dbReference>
<reference evidence="3" key="1">
    <citation type="submission" date="2017-03" db="EMBL/GenBank/DDBJ databases">
        <title>Phytopthora megakarya and P. palmivora, two closely related causual agents of cacao black pod achieved similar genome size and gene model numbers by different mechanisms.</title>
        <authorList>
            <person name="Ali S."/>
            <person name="Shao J."/>
            <person name="Larry D.J."/>
            <person name="Kronmiller B."/>
            <person name="Shen D."/>
            <person name="Strem M.D."/>
            <person name="Melnick R.L."/>
            <person name="Guiltinan M.J."/>
            <person name="Tyler B.M."/>
            <person name="Meinhardt L.W."/>
            <person name="Bailey B.A."/>
        </authorList>
    </citation>
    <scope>NUCLEOTIDE SEQUENCE [LARGE SCALE GENOMIC DNA]</scope>
    <source>
        <strain evidence="3">zdho120</strain>
    </source>
</reference>
<dbReference type="EMBL" id="NBNE01006573">
    <property type="protein sequence ID" value="OWZ01847.1"/>
    <property type="molecule type" value="Genomic_DNA"/>
</dbReference>